<dbReference type="VEuPathDB" id="FungiDB:CXQ85_004460"/>
<evidence type="ECO:0000313" key="8">
    <source>
        <dbReference type="EMBL" id="PVH20944.1"/>
    </source>
</evidence>
<dbReference type="Proteomes" id="UP000244309">
    <property type="component" value="Unassembled WGS sequence"/>
</dbReference>
<evidence type="ECO:0000256" key="3">
    <source>
        <dbReference type="ARBA" id="ARBA00022980"/>
    </source>
</evidence>
<dbReference type="PANTHER" id="PTHR37799:SF1">
    <property type="entry name" value="SMALL RIBOSOMAL SUBUNIT PROTEIN MS23"/>
    <property type="match status" value="1"/>
</dbReference>
<dbReference type="OrthoDB" id="5542239at2759"/>
<dbReference type="Pfam" id="PF13741">
    <property type="entry name" value="MRP-S25"/>
    <property type="match status" value="1"/>
</dbReference>
<keyword evidence="4 6" id="KW-0496">Mitochondrion</keyword>
<sequence>MKIQHNATRVLERTSHFLQKGVLLDRPAWVNSVGVHPTGYDMTKRPKKLEAGRQPVDPQDLLAKKKGNYYNTRTSRTDRRNTHGKVNAIPKIKLLEDQLRDVFYHQHPWELARPKNLVETQGDDNAHCDWSRMLQLSKPLDGESVVQRTLYLLKDKPKAKGTLFEAYDQARFEFYQLRMAEEMEATVSREESTMYGSIYPSTNTDWGIQKEQEAIDDWAPKATEETRALRATMGTSKTLARNDAEEDDGPSIWESSVGEDQARE</sequence>
<dbReference type="GeneID" id="37009790"/>
<evidence type="ECO:0000256" key="5">
    <source>
        <dbReference type="ARBA" id="ARBA00023274"/>
    </source>
</evidence>
<comment type="caution">
    <text evidence="8">The sequence shown here is derived from an EMBL/GenBank/DDBJ whole genome shotgun (WGS) entry which is preliminary data.</text>
</comment>
<dbReference type="PIRSF" id="PIRSF029764">
    <property type="entry name" value="RSM25"/>
    <property type="match status" value="1"/>
</dbReference>
<dbReference type="RefSeq" id="XP_025341884.1">
    <property type="nucleotide sequence ID" value="XM_025488076.1"/>
</dbReference>
<dbReference type="GO" id="GO:0003735">
    <property type="term" value="F:structural constituent of ribosome"/>
    <property type="evidence" value="ECO:0007669"/>
    <property type="project" value="UniProtKB-UniRule"/>
</dbReference>
<keyword evidence="3 6" id="KW-0689">Ribosomal protein</keyword>
<evidence type="ECO:0000256" key="2">
    <source>
        <dbReference type="ARBA" id="ARBA00009864"/>
    </source>
</evidence>
<evidence type="ECO:0000256" key="1">
    <source>
        <dbReference type="ARBA" id="ARBA00004173"/>
    </source>
</evidence>
<comment type="subcellular location">
    <subcellularLocation>
        <location evidence="1 6">Mitochondrion</location>
    </subcellularLocation>
</comment>
<name>A0A2V1AT67_9ASCO</name>
<evidence type="ECO:0000256" key="4">
    <source>
        <dbReference type="ARBA" id="ARBA00023128"/>
    </source>
</evidence>
<organism evidence="8 9">
    <name type="scientific">Candidozyma haemuli</name>
    <dbReference type="NCBI Taxonomy" id="45357"/>
    <lineage>
        <taxon>Eukaryota</taxon>
        <taxon>Fungi</taxon>
        <taxon>Dikarya</taxon>
        <taxon>Ascomycota</taxon>
        <taxon>Saccharomycotina</taxon>
        <taxon>Pichiomycetes</taxon>
        <taxon>Metschnikowiaceae</taxon>
        <taxon>Candidozyma</taxon>
    </lineage>
</organism>
<evidence type="ECO:0000256" key="6">
    <source>
        <dbReference type="PIRNR" id="PIRNR029764"/>
    </source>
</evidence>
<comment type="subunit">
    <text evidence="6">Component of the mitochondrial small ribosomal subunit.</text>
</comment>
<comment type="similarity">
    <text evidence="2">Belongs to the mitochondrion-specific ribosomal protein mS23 family.</text>
</comment>
<dbReference type="EMBL" id="PKFO01000004">
    <property type="protein sequence ID" value="PVH20944.1"/>
    <property type="molecule type" value="Genomic_DNA"/>
</dbReference>
<dbReference type="STRING" id="45357.A0A2V1AT67"/>
<dbReference type="InterPro" id="IPR016939">
    <property type="entry name" value="Ribosomal_mS23_fun"/>
</dbReference>
<dbReference type="AlphaFoldDB" id="A0A2V1AT67"/>
<feature type="region of interest" description="Disordered" evidence="7">
    <location>
        <begin position="231"/>
        <end position="264"/>
    </location>
</feature>
<dbReference type="PANTHER" id="PTHR37799">
    <property type="entry name" value="37S RIBOSOMAL PROTEIN S25, MITOCHONDRIAL"/>
    <property type="match status" value="1"/>
</dbReference>
<dbReference type="GO" id="GO:0005763">
    <property type="term" value="C:mitochondrial small ribosomal subunit"/>
    <property type="evidence" value="ECO:0007669"/>
    <property type="project" value="UniProtKB-UniRule"/>
</dbReference>
<accession>A0A2V1AT67</accession>
<keyword evidence="9" id="KW-1185">Reference proteome</keyword>
<gene>
    <name evidence="8" type="ORF">CXQ85_004460</name>
</gene>
<keyword evidence="5 6" id="KW-0687">Ribonucleoprotein</keyword>
<proteinExistence type="inferred from homology"/>
<evidence type="ECO:0000313" key="9">
    <source>
        <dbReference type="Proteomes" id="UP000244309"/>
    </source>
</evidence>
<reference evidence="8 9" key="1">
    <citation type="submission" date="2017-12" db="EMBL/GenBank/DDBJ databases">
        <title>Genome Sequence of a Multidrug-Resistant Candida haemulonii Isolate from a Patient with Chronic Leg Ulcers in Israel.</title>
        <authorList>
            <person name="Chow N.A."/>
            <person name="Gade L."/>
            <person name="Batra D."/>
            <person name="Rowe L.A."/>
            <person name="Ben-Ami R."/>
            <person name="Loparev V.N."/>
            <person name="Litvintseva A.P."/>
        </authorList>
    </citation>
    <scope>NUCLEOTIDE SEQUENCE [LARGE SCALE GENOMIC DNA]</scope>
    <source>
        <strain evidence="8 9">B11899</strain>
    </source>
</reference>
<protein>
    <recommendedName>
        <fullName evidence="6">37S ribosomal protein S25, mitochondrial</fullName>
    </recommendedName>
</protein>
<evidence type="ECO:0000256" key="7">
    <source>
        <dbReference type="SAM" id="MobiDB-lite"/>
    </source>
</evidence>